<name>A0A1V3WKZ8_MYCKA</name>
<dbReference type="EMBL" id="MVBN01000009">
    <property type="protein sequence ID" value="OOK66951.1"/>
    <property type="molecule type" value="Genomic_DNA"/>
</dbReference>
<sequence>MQFSSEFEWISPSGRGLLTHYMPAHYSAGWWMDSSTSLAEAEEATYALFDQLKSVALTRNVLLPVGTDYTPPNKWVTEIHRDWAVRYTWPRFVCGLPREFFAAVRTELAERGVVPSPQTRDMNPIYTGKDVSYIDTKQANRAAENAVLDAERFAVFAAVLTGARYPQAALAKAWVQLAYGAHHDAITGSESDQVYLDLLTGWRDAWELGRTARDNALASISGLVDTPEGSVVVWNPLTHRRTDIVTVRLEAPQVAGVRVRDSEGAEVPAVVEHDGRTVTWLARDVSSLGWRCYRLDAADRPAGWQPASGESIANEHYRLTVDPARGGAVASLVQDGRQLIADGRVGNELAVYEEYPRTRRRVRVRGTCCPRGRWSARRNRRRRCGPTGARWASGWWCAAGSARSCVIPKP</sequence>
<dbReference type="Pfam" id="PF09261">
    <property type="entry name" value="Alpha-mann_mid"/>
    <property type="match status" value="1"/>
</dbReference>
<keyword evidence="3" id="KW-0378">Hydrolase</keyword>
<evidence type="ECO:0000256" key="4">
    <source>
        <dbReference type="ARBA" id="ARBA00023295"/>
    </source>
</evidence>
<feature type="domain" description="Glycoside hydrolase family 38 central" evidence="5">
    <location>
        <begin position="131"/>
        <end position="202"/>
    </location>
</feature>
<dbReference type="PANTHER" id="PTHR46017">
    <property type="entry name" value="ALPHA-MANNOSIDASE 2C1"/>
    <property type="match status" value="1"/>
</dbReference>
<dbReference type="GO" id="GO:0004559">
    <property type="term" value="F:alpha-mannosidase activity"/>
    <property type="evidence" value="ECO:0007669"/>
    <property type="project" value="InterPro"/>
</dbReference>
<accession>A0A1V3WKZ8</accession>
<dbReference type="Pfam" id="PF01074">
    <property type="entry name" value="Glyco_hydro_38N"/>
    <property type="match status" value="1"/>
</dbReference>
<dbReference type="GO" id="GO:0006013">
    <property type="term" value="P:mannose metabolic process"/>
    <property type="evidence" value="ECO:0007669"/>
    <property type="project" value="InterPro"/>
</dbReference>
<dbReference type="InterPro" id="IPR011330">
    <property type="entry name" value="Glyco_hydro/deAcase_b/a-brl"/>
</dbReference>
<dbReference type="SUPFAM" id="SSF88688">
    <property type="entry name" value="Families 57/38 glycoside transferase middle domain"/>
    <property type="match status" value="1"/>
</dbReference>
<dbReference type="InterPro" id="IPR015341">
    <property type="entry name" value="Glyco_hydro_38_cen"/>
</dbReference>
<dbReference type="InterPro" id="IPR027291">
    <property type="entry name" value="Glyco_hydro_38_N_sf"/>
</dbReference>
<protein>
    <submittedName>
        <fullName evidence="6">Alpha mannosidase, middle domain protein</fullName>
    </submittedName>
</protein>
<dbReference type="SUPFAM" id="SSF88713">
    <property type="entry name" value="Glycoside hydrolase/deacetylase"/>
    <property type="match status" value="1"/>
</dbReference>
<reference evidence="6 7" key="1">
    <citation type="submission" date="2017-02" db="EMBL/GenBank/DDBJ databases">
        <title>Complete genome sequences of Mycobacterium kansasii strains isolated from rhesus macaques.</title>
        <authorList>
            <person name="Panda A."/>
            <person name="Nagaraj S."/>
            <person name="Zhao X."/>
            <person name="Tettelin H."/>
            <person name="Detolla L.J."/>
        </authorList>
    </citation>
    <scope>NUCLEOTIDE SEQUENCE [LARGE SCALE GENOMIC DNA]</scope>
    <source>
        <strain evidence="6 7">11-3469</strain>
    </source>
</reference>
<dbReference type="Gene3D" id="2.60.40.1180">
    <property type="entry name" value="Golgi alpha-mannosidase II"/>
    <property type="match status" value="1"/>
</dbReference>
<dbReference type="GO" id="GO:0009313">
    <property type="term" value="P:oligosaccharide catabolic process"/>
    <property type="evidence" value="ECO:0007669"/>
    <property type="project" value="TreeGrafter"/>
</dbReference>
<comment type="caution">
    <text evidence="6">The sequence shown here is derived from an EMBL/GenBank/DDBJ whole genome shotgun (WGS) entry which is preliminary data.</text>
</comment>
<evidence type="ECO:0000256" key="2">
    <source>
        <dbReference type="ARBA" id="ARBA00022723"/>
    </source>
</evidence>
<evidence type="ECO:0000313" key="6">
    <source>
        <dbReference type="EMBL" id="OOK66951.1"/>
    </source>
</evidence>
<evidence type="ECO:0000259" key="5">
    <source>
        <dbReference type="SMART" id="SM00872"/>
    </source>
</evidence>
<dbReference type="GO" id="GO:0046872">
    <property type="term" value="F:metal ion binding"/>
    <property type="evidence" value="ECO:0007669"/>
    <property type="project" value="UniProtKB-KW"/>
</dbReference>
<evidence type="ECO:0000256" key="3">
    <source>
        <dbReference type="ARBA" id="ARBA00022801"/>
    </source>
</evidence>
<dbReference type="GO" id="GO:0030246">
    <property type="term" value="F:carbohydrate binding"/>
    <property type="evidence" value="ECO:0007669"/>
    <property type="project" value="InterPro"/>
</dbReference>
<comment type="similarity">
    <text evidence="1">Belongs to the glycosyl hydrolase 38 family.</text>
</comment>
<dbReference type="AlphaFoldDB" id="A0A1V3WKZ8"/>
<proteinExistence type="inferred from homology"/>
<dbReference type="InterPro" id="IPR013780">
    <property type="entry name" value="Glyco_hydro_b"/>
</dbReference>
<dbReference type="Gene3D" id="3.20.110.10">
    <property type="entry name" value="Glycoside hydrolase 38, N terminal domain"/>
    <property type="match status" value="1"/>
</dbReference>
<dbReference type="Proteomes" id="UP000188532">
    <property type="component" value="Unassembled WGS sequence"/>
</dbReference>
<evidence type="ECO:0000313" key="7">
    <source>
        <dbReference type="Proteomes" id="UP000188532"/>
    </source>
</evidence>
<dbReference type="InterPro" id="IPR028995">
    <property type="entry name" value="Glyco_hydro_57/38_cen_sf"/>
</dbReference>
<dbReference type="SUPFAM" id="SSF74650">
    <property type="entry name" value="Galactose mutarotase-like"/>
    <property type="match status" value="1"/>
</dbReference>
<dbReference type="InterPro" id="IPR037094">
    <property type="entry name" value="Glyco_hydro_38_cen_sf"/>
</dbReference>
<dbReference type="FunFam" id="1.20.1270.50:FF:000004">
    <property type="entry name" value="alpha-mannosidase 2C1 isoform X1"/>
    <property type="match status" value="1"/>
</dbReference>
<dbReference type="PANTHER" id="PTHR46017:SF1">
    <property type="entry name" value="ALPHA-MANNOSIDASE 2C1"/>
    <property type="match status" value="1"/>
</dbReference>
<keyword evidence="2" id="KW-0479">Metal-binding</keyword>
<evidence type="ECO:0000256" key="1">
    <source>
        <dbReference type="ARBA" id="ARBA00009792"/>
    </source>
</evidence>
<dbReference type="InterPro" id="IPR011013">
    <property type="entry name" value="Gal_mutarotase_sf_dom"/>
</dbReference>
<dbReference type="Gene3D" id="1.20.1270.50">
    <property type="entry name" value="Glycoside hydrolase family 38, central domain"/>
    <property type="match status" value="1"/>
</dbReference>
<gene>
    <name evidence="6" type="ORF">BZL29_7117</name>
</gene>
<dbReference type="SMART" id="SM00872">
    <property type="entry name" value="Alpha-mann_mid"/>
    <property type="match status" value="1"/>
</dbReference>
<keyword evidence="4" id="KW-0326">Glycosidase</keyword>
<organism evidence="6 7">
    <name type="scientific">Mycobacterium kansasii</name>
    <dbReference type="NCBI Taxonomy" id="1768"/>
    <lineage>
        <taxon>Bacteria</taxon>
        <taxon>Bacillati</taxon>
        <taxon>Actinomycetota</taxon>
        <taxon>Actinomycetes</taxon>
        <taxon>Mycobacteriales</taxon>
        <taxon>Mycobacteriaceae</taxon>
        <taxon>Mycobacterium</taxon>
    </lineage>
</organism>
<dbReference type="InterPro" id="IPR000602">
    <property type="entry name" value="Glyco_hydro_38_N"/>
</dbReference>